<dbReference type="Gene3D" id="2.60.40.10">
    <property type="entry name" value="Immunoglobulins"/>
    <property type="match status" value="1"/>
</dbReference>
<feature type="active site" description="Schiff-base intermediate with substrate; via topaquinone" evidence="1">
    <location>
        <position position="191"/>
    </location>
</feature>
<sequence length="548" mass="59140">MRSMRLFAAAVAVVLPLAVLGPVGRAASAEAASAYCSGNSFVRQKLTAGTRWQFCWHVDDYRGLVLDKVAFQGRKDGAPIQVLNSIAPVQMQVPYDVGTAEFEDLIGYGFGRNASDMTAAECPGGRIVTAHRAYTDAAGDWVEKNQPVLCLREVSSGLAYRSTWRTGADRPLVTAQGTVLSLSFLSAVGNYEYETSYKFADDGRIDVALGATGEVTPSIWTDRMVGPQARNYGWPIGKGNRDYSGSHYHSAVWRVDFGIGGRPDQRVEQSDTAWTGARGGQSAVLRTVRLPIARESLRTIADRREWRVYSPSSRNADGHPRGYDIVFGRNETYPAHPSLRNALAFTTAKPCEQLPMYNNDVACANETVMDYADGEKLTHPIAWVNVGFHHIVRDEDQSPMPVHSQGFTLYPHDFSAQSPLTPPSRAGRNGFVPNEDRQGRGVTFSRGSATTLRLAESSVAAKTRASVTVTVRPADPDQIAAGLLTVRDGDRTLAVTDISKSDRGTKVIRLPALPPGKHVLTVAYGGSARVGTSTSAAAVLTVVPGGNP</sequence>
<dbReference type="Pfam" id="PF16640">
    <property type="entry name" value="Big_3_5"/>
    <property type="match status" value="1"/>
</dbReference>
<evidence type="ECO:0000256" key="4">
    <source>
        <dbReference type="SAM" id="SignalP"/>
    </source>
</evidence>
<keyword evidence="1 3" id="KW-0801">TPQ</keyword>
<dbReference type="GO" id="GO:0009308">
    <property type="term" value="P:amine metabolic process"/>
    <property type="evidence" value="ECO:0007669"/>
    <property type="project" value="UniProtKB-UniRule"/>
</dbReference>
<dbReference type="GO" id="GO:0008131">
    <property type="term" value="F:primary methylamine oxidase activity"/>
    <property type="evidence" value="ECO:0007669"/>
    <property type="project" value="InterPro"/>
</dbReference>
<dbReference type="InterPro" id="IPR032109">
    <property type="entry name" value="Big_3_5"/>
</dbReference>
<comment type="cofactor">
    <cofactor evidence="3">
        <name>Cu cation</name>
        <dbReference type="ChEBI" id="CHEBI:23378"/>
    </cofactor>
    <text evidence="3">Contains 1 topaquinone per subunit.</text>
</comment>
<feature type="modified residue" description="2',4',5'-topaquinone" evidence="2">
    <location>
        <position position="191"/>
    </location>
</feature>
<reference evidence="7" key="1">
    <citation type="submission" date="2021-01" db="EMBL/GenBank/DDBJ databases">
        <title>Whole genome shotgun sequence of Actinoplanes siamensis NBRC 109076.</title>
        <authorList>
            <person name="Komaki H."/>
            <person name="Tamura T."/>
        </authorList>
    </citation>
    <scope>NUCLEOTIDE SEQUENCE</scope>
    <source>
        <strain evidence="7">NBRC 109076</strain>
    </source>
</reference>
<keyword evidence="3" id="KW-0186">Copper</keyword>
<proteinExistence type="inferred from homology"/>
<dbReference type="GO" id="GO:0005975">
    <property type="term" value="P:carbohydrate metabolic process"/>
    <property type="evidence" value="ECO:0007669"/>
    <property type="project" value="UniProtKB-ARBA"/>
</dbReference>
<comment type="PTM">
    <text evidence="2 3">Topaquinone (TPQ) is generated by copper-dependent autoxidation of a specific tyrosyl residue.</text>
</comment>
<feature type="chain" id="PRO_5038692031" description="Amine oxidase" evidence="4">
    <location>
        <begin position="27"/>
        <end position="548"/>
    </location>
</feature>
<keyword evidence="4" id="KW-0732">Signal</keyword>
<dbReference type="Gene3D" id="2.70.98.20">
    <property type="entry name" value="Copper amine oxidase, catalytic domain"/>
    <property type="match status" value="1"/>
</dbReference>
<dbReference type="EMBL" id="BOMW01000027">
    <property type="protein sequence ID" value="GIF05425.1"/>
    <property type="molecule type" value="Genomic_DNA"/>
</dbReference>
<feature type="domain" description="Bacterial Ig-like" evidence="6">
    <location>
        <begin position="455"/>
        <end position="542"/>
    </location>
</feature>
<dbReference type="AlphaFoldDB" id="A0A919TKR2"/>
<gene>
    <name evidence="7" type="ORF">Asi03nite_29630</name>
</gene>
<evidence type="ECO:0000256" key="1">
    <source>
        <dbReference type="PIRSR" id="PIRSR600269-50"/>
    </source>
</evidence>
<protein>
    <recommendedName>
        <fullName evidence="3">Amine oxidase</fullName>
        <ecNumber evidence="3">1.4.3.-</ecNumber>
    </recommendedName>
</protein>
<keyword evidence="8" id="KW-1185">Reference proteome</keyword>
<dbReference type="PANTHER" id="PTHR10638">
    <property type="entry name" value="COPPER AMINE OXIDASE"/>
    <property type="match status" value="1"/>
</dbReference>
<dbReference type="GO" id="GO:0005507">
    <property type="term" value="F:copper ion binding"/>
    <property type="evidence" value="ECO:0007669"/>
    <property type="project" value="InterPro"/>
</dbReference>
<evidence type="ECO:0000259" key="5">
    <source>
        <dbReference type="Pfam" id="PF01179"/>
    </source>
</evidence>
<accession>A0A919TKR2</accession>
<keyword evidence="3" id="KW-0560">Oxidoreductase</keyword>
<dbReference type="EC" id="1.4.3.-" evidence="3"/>
<keyword evidence="3" id="KW-0479">Metal-binding</keyword>
<dbReference type="InterPro" id="IPR036460">
    <property type="entry name" value="Cu_amine_oxidase_C_sf"/>
</dbReference>
<dbReference type="InterPro" id="IPR013783">
    <property type="entry name" value="Ig-like_fold"/>
</dbReference>
<evidence type="ECO:0000256" key="2">
    <source>
        <dbReference type="PIRSR" id="PIRSR600269-51"/>
    </source>
</evidence>
<name>A0A919TKR2_9ACTN</name>
<comment type="similarity">
    <text evidence="3">Belongs to the copper/topaquinone oxidase family.</text>
</comment>
<feature type="active site" description="Proton acceptor" evidence="1">
    <location>
        <position position="104"/>
    </location>
</feature>
<dbReference type="Proteomes" id="UP000629619">
    <property type="component" value="Unassembled WGS sequence"/>
</dbReference>
<dbReference type="InterPro" id="IPR015798">
    <property type="entry name" value="Cu_amine_oxidase_C"/>
</dbReference>
<evidence type="ECO:0000313" key="8">
    <source>
        <dbReference type="Proteomes" id="UP000629619"/>
    </source>
</evidence>
<dbReference type="GO" id="GO:0048038">
    <property type="term" value="F:quinone binding"/>
    <property type="evidence" value="ECO:0007669"/>
    <property type="project" value="InterPro"/>
</dbReference>
<evidence type="ECO:0000313" key="7">
    <source>
        <dbReference type="EMBL" id="GIF05425.1"/>
    </source>
</evidence>
<dbReference type="Pfam" id="PF01179">
    <property type="entry name" value="Cu_amine_oxid"/>
    <property type="match status" value="1"/>
</dbReference>
<feature type="domain" description="Copper amine oxidase catalytic" evidence="5">
    <location>
        <begin position="50"/>
        <end position="419"/>
    </location>
</feature>
<evidence type="ECO:0000259" key="6">
    <source>
        <dbReference type="Pfam" id="PF16640"/>
    </source>
</evidence>
<comment type="caution">
    <text evidence="7">The sequence shown here is derived from an EMBL/GenBank/DDBJ whole genome shotgun (WGS) entry which is preliminary data.</text>
</comment>
<dbReference type="InterPro" id="IPR000269">
    <property type="entry name" value="Cu_amine_oxidase"/>
</dbReference>
<evidence type="ECO:0000256" key="3">
    <source>
        <dbReference type="RuleBase" id="RU000672"/>
    </source>
</evidence>
<feature type="signal peptide" evidence="4">
    <location>
        <begin position="1"/>
        <end position="26"/>
    </location>
</feature>
<dbReference type="SUPFAM" id="SSF49998">
    <property type="entry name" value="Amine oxidase catalytic domain"/>
    <property type="match status" value="1"/>
</dbReference>
<organism evidence="7 8">
    <name type="scientific">Actinoplanes siamensis</name>
    <dbReference type="NCBI Taxonomy" id="1223317"/>
    <lineage>
        <taxon>Bacteria</taxon>
        <taxon>Bacillati</taxon>
        <taxon>Actinomycetota</taxon>
        <taxon>Actinomycetes</taxon>
        <taxon>Micromonosporales</taxon>
        <taxon>Micromonosporaceae</taxon>
        <taxon>Actinoplanes</taxon>
    </lineage>
</organism>